<evidence type="ECO:0000313" key="1">
    <source>
        <dbReference type="EMBL" id="EGF53163.1"/>
    </source>
</evidence>
<dbReference type="EMBL" id="AFBM01000009">
    <property type="protein sequence ID" value="EGF53163.1"/>
    <property type="molecule type" value="Genomic_DNA"/>
</dbReference>
<proteinExistence type="predicted"/>
<evidence type="ECO:0008006" key="3">
    <source>
        <dbReference type="Google" id="ProtNLM"/>
    </source>
</evidence>
<keyword evidence="2" id="KW-1185">Reference proteome</keyword>
<accession>A0ABN0CQK4</accession>
<evidence type="ECO:0000313" key="2">
    <source>
        <dbReference type="Proteomes" id="UP000010321"/>
    </source>
</evidence>
<sequence>MRKYLGILFLFTLTLTLTSCEEDDQYDIESIFIDRAWTGDVGMNADYGEPLFSTFTFGWDGFGEEYQYYQLDGRLYEHFRFQWYWEDSSNRNLVLDYGRAGISYMDDVRIAGNRMYGTFYLSNDAVPFEFRLDME</sequence>
<dbReference type="Proteomes" id="UP000010321">
    <property type="component" value="Unassembled WGS sequence"/>
</dbReference>
<reference evidence="1 2" key="1">
    <citation type="submission" date="2011-02" db="EMBL/GenBank/DDBJ databases">
        <authorList>
            <person name="Weinstock G."/>
            <person name="Sodergren E."/>
            <person name="Clifton S."/>
            <person name="Fulton L."/>
            <person name="Fulton B."/>
            <person name="Courtney L."/>
            <person name="Fronick C."/>
            <person name="Harrison M."/>
            <person name="Strong C."/>
            <person name="Farmer C."/>
            <person name="Delahaunty K."/>
            <person name="Markovic C."/>
            <person name="Hall O."/>
            <person name="Minx P."/>
            <person name="Tomlinson C."/>
            <person name="Mitreva M."/>
            <person name="Hou S."/>
            <person name="Chen J."/>
            <person name="Wollam A."/>
            <person name="Pepin K.H."/>
            <person name="Johnson M."/>
            <person name="Bhonagiri V."/>
            <person name="Zhang X."/>
            <person name="Suruliraj S."/>
            <person name="Warren W."/>
            <person name="Chinwalla A."/>
            <person name="Mardis E.R."/>
            <person name="Wilson R.K."/>
        </authorList>
    </citation>
    <scope>NUCLEOTIDE SEQUENCE [LARGE SCALE GENOMIC DNA]</scope>
    <source>
        <strain evidence="1 2">YIT 12056</strain>
    </source>
</reference>
<comment type="caution">
    <text evidence="1">The sequence shown here is derived from an EMBL/GenBank/DDBJ whole genome shotgun (WGS) entry which is preliminary data.</text>
</comment>
<organism evidence="1 2">
    <name type="scientific">Bacteroides clarus YIT 12056</name>
    <dbReference type="NCBI Taxonomy" id="762984"/>
    <lineage>
        <taxon>Bacteria</taxon>
        <taxon>Pseudomonadati</taxon>
        <taxon>Bacteroidota</taxon>
        <taxon>Bacteroidia</taxon>
        <taxon>Bacteroidales</taxon>
        <taxon>Bacteroidaceae</taxon>
        <taxon>Bacteroides</taxon>
    </lineage>
</organism>
<dbReference type="RefSeq" id="WP_009121130.1">
    <property type="nucleotide sequence ID" value="NZ_FQWK01000004.1"/>
</dbReference>
<protein>
    <recommendedName>
        <fullName evidence="3">Lipoprotein</fullName>
    </recommendedName>
</protein>
<name>A0ABN0CQK4_9BACE</name>
<gene>
    <name evidence="1" type="ORF">HMPREF9445_00947</name>
</gene>
<dbReference type="PROSITE" id="PS51257">
    <property type="entry name" value="PROKAR_LIPOPROTEIN"/>
    <property type="match status" value="1"/>
</dbReference>